<evidence type="ECO:0000313" key="4">
    <source>
        <dbReference type="Proteomes" id="UP000381693"/>
    </source>
</evidence>
<dbReference type="Proteomes" id="UP000381693">
    <property type="component" value="Unassembled WGS sequence"/>
</dbReference>
<dbReference type="InterPro" id="IPR018392">
    <property type="entry name" value="LysM"/>
</dbReference>
<reference evidence="3" key="1">
    <citation type="submission" date="2019-09" db="EMBL/GenBank/DDBJ databases">
        <authorList>
            <person name="Cremers G."/>
        </authorList>
    </citation>
    <scope>NUCLEOTIDE SEQUENCE [LARGE SCALE GENOMIC DNA]</scope>
    <source>
        <strain evidence="3">3B</strain>
    </source>
</reference>
<organism evidence="3 4">
    <name type="scientific">Methylacidimicrobium cyclopophantes</name>
    <dbReference type="NCBI Taxonomy" id="1041766"/>
    <lineage>
        <taxon>Bacteria</taxon>
        <taxon>Pseudomonadati</taxon>
        <taxon>Verrucomicrobiota</taxon>
        <taxon>Methylacidimicrobium</taxon>
    </lineage>
</organism>
<name>A0A5E6MGU5_9BACT</name>
<dbReference type="AlphaFoldDB" id="A0A5E6MGU5"/>
<feature type="domain" description="LysM" evidence="2">
    <location>
        <begin position="147"/>
        <end position="196"/>
    </location>
</feature>
<dbReference type="Gene3D" id="3.10.350.10">
    <property type="entry name" value="LysM domain"/>
    <property type="match status" value="1"/>
</dbReference>
<comment type="caution">
    <text evidence="3">The sequence shown here is derived from an EMBL/GenBank/DDBJ whole genome shotgun (WGS) entry which is preliminary data.</text>
</comment>
<evidence type="ECO:0000313" key="3">
    <source>
        <dbReference type="EMBL" id="VVM07582.1"/>
    </source>
</evidence>
<dbReference type="SMART" id="SM00257">
    <property type="entry name" value="LysM"/>
    <property type="match status" value="1"/>
</dbReference>
<keyword evidence="4" id="KW-1185">Reference proteome</keyword>
<dbReference type="Gene3D" id="1.20.5.340">
    <property type="match status" value="1"/>
</dbReference>
<sequence>MTTMRPKATDFRFSLRPRGIVRTWVCLLLGLLLWGGKLLALSEEPELIRRQDEEEAQRKVLRASDTLDQIEGTVEGHTRELQRLQQELSQVKEELRHLHERLAQASASAPEPGKTKAEGNPARAHASPPEPGSAGGGDPHAKVVTGYYYKTQAGDTLSAIAEAYRQSGVSVTAEQIRAANGLSRRETLRPGQKLFIPKGAVKKKRRAGTAPNSPPAP</sequence>
<accession>A0A5E6MGU5</accession>
<proteinExistence type="predicted"/>
<dbReference type="CDD" id="cd00118">
    <property type="entry name" value="LysM"/>
    <property type="match status" value="1"/>
</dbReference>
<evidence type="ECO:0000256" key="1">
    <source>
        <dbReference type="SAM" id="MobiDB-lite"/>
    </source>
</evidence>
<dbReference type="OrthoDB" id="194754at2"/>
<dbReference type="PROSITE" id="PS51782">
    <property type="entry name" value="LYSM"/>
    <property type="match status" value="1"/>
</dbReference>
<feature type="region of interest" description="Disordered" evidence="1">
    <location>
        <begin position="181"/>
        <end position="217"/>
    </location>
</feature>
<evidence type="ECO:0000259" key="2">
    <source>
        <dbReference type="PROSITE" id="PS51782"/>
    </source>
</evidence>
<dbReference type="InterPro" id="IPR036779">
    <property type="entry name" value="LysM_dom_sf"/>
</dbReference>
<dbReference type="EMBL" id="CABFUZ020000178">
    <property type="protein sequence ID" value="VVM07582.1"/>
    <property type="molecule type" value="Genomic_DNA"/>
</dbReference>
<feature type="region of interest" description="Disordered" evidence="1">
    <location>
        <begin position="103"/>
        <end position="139"/>
    </location>
</feature>
<dbReference type="SUPFAM" id="SSF54106">
    <property type="entry name" value="LysM domain"/>
    <property type="match status" value="1"/>
</dbReference>
<dbReference type="Pfam" id="PF01476">
    <property type="entry name" value="LysM"/>
    <property type="match status" value="1"/>
</dbReference>
<protein>
    <recommendedName>
        <fullName evidence="2">LysM domain-containing protein</fullName>
    </recommendedName>
</protein>
<gene>
    <name evidence="3" type="ORF">MAMC_01711</name>
</gene>